<keyword evidence="8" id="KW-0560">Oxidoreductase</keyword>
<evidence type="ECO:0000256" key="7">
    <source>
        <dbReference type="SAM" id="Phobius"/>
    </source>
</evidence>
<protein>
    <submittedName>
        <fullName evidence="8">Cytochrome bd-I ubiquinol oxidase subunit 2</fullName>
        <ecNumber evidence="8">1.10.3.10</ecNumber>
    </submittedName>
</protein>
<organism evidence="8">
    <name type="scientific">Candidatus Berkiella aquae</name>
    <dbReference type="NCBI Taxonomy" id="295108"/>
    <lineage>
        <taxon>Bacteria</taxon>
        <taxon>Pseudomonadati</taxon>
        <taxon>Pseudomonadota</taxon>
        <taxon>Gammaproteobacteria</taxon>
        <taxon>Candidatus Berkiellales</taxon>
        <taxon>Candidatus Berkiellaceae</taxon>
        <taxon>Candidatus Berkiella</taxon>
    </lineage>
</organism>
<keyword evidence="6 7" id="KW-0472">Membrane</keyword>
<evidence type="ECO:0000256" key="6">
    <source>
        <dbReference type="ARBA" id="ARBA00023136"/>
    </source>
</evidence>
<feature type="transmembrane region" description="Helical" evidence="7">
    <location>
        <begin position="231"/>
        <end position="251"/>
    </location>
</feature>
<feature type="transmembrane region" description="Helical" evidence="7">
    <location>
        <begin position="263"/>
        <end position="284"/>
    </location>
</feature>
<dbReference type="GO" id="GO:0009055">
    <property type="term" value="F:electron transfer activity"/>
    <property type="evidence" value="ECO:0007669"/>
    <property type="project" value="TreeGrafter"/>
</dbReference>
<dbReference type="Pfam" id="PF02322">
    <property type="entry name" value="Cyt_bd_oxida_II"/>
    <property type="match status" value="1"/>
</dbReference>
<gene>
    <name evidence="8" type="primary">cydB</name>
    <name evidence="8" type="ORF">HT99x_01976</name>
</gene>
<dbReference type="OrthoDB" id="9776710at2"/>
<dbReference type="PANTHER" id="PTHR43141:SF4">
    <property type="entry name" value="CYTOCHROME BD2 SUBUNIT II"/>
    <property type="match status" value="1"/>
</dbReference>
<feature type="transmembrane region" description="Helical" evidence="7">
    <location>
        <begin position="161"/>
        <end position="183"/>
    </location>
</feature>
<dbReference type="PANTHER" id="PTHR43141">
    <property type="entry name" value="CYTOCHROME BD2 SUBUNIT II"/>
    <property type="match status" value="1"/>
</dbReference>
<proteinExistence type="inferred from homology"/>
<keyword evidence="4 7" id="KW-0812">Transmembrane</keyword>
<comment type="caution">
    <text evidence="8">The sequence shown here is derived from an EMBL/GenBank/DDBJ whole genome shotgun (WGS) entry which is preliminary data.</text>
</comment>
<accession>A0A0Q9YKC8</accession>
<feature type="transmembrane region" description="Helical" evidence="7">
    <location>
        <begin position="304"/>
        <end position="327"/>
    </location>
</feature>
<evidence type="ECO:0000256" key="2">
    <source>
        <dbReference type="ARBA" id="ARBA00007543"/>
    </source>
</evidence>
<sequence>MNLIEFGLPLIWAALIGTAVALYIILDGFDLGVGILYPFFKTEAAHDQMMNTVAPFWDGNETWLVLGGGGLWVAFPKAYAIIMPALYIPIIVMLLALVFRGVAFEFRWVAKPHHFKWNVAFTLGSLFAAFAQGVVLGGLLQGIKVVDNHFAGGPLDWLTPFSMMCGLGMCCGYALLGATWLIMKTEGEVANQSRVIARPFLLALSGIILIISLWTPMIIPRIAEVWFTLPNFYYLSPVPILTILLFILCWLGISDNRHTMQAFFSAVVLFLLAYIGLVISNVPYLVPPSLTVWQAAAAPESQLFLLLGTLVLLPMILGYTVFVYWTFRGKLREGEGYH</sequence>
<dbReference type="EC" id="1.10.3.10" evidence="8"/>
<dbReference type="PATRIC" id="fig|1590043.3.peg.2014"/>
<dbReference type="GO" id="GO:0019646">
    <property type="term" value="P:aerobic electron transport chain"/>
    <property type="evidence" value="ECO:0007669"/>
    <property type="project" value="TreeGrafter"/>
</dbReference>
<feature type="transmembrane region" description="Helical" evidence="7">
    <location>
        <begin position="7"/>
        <end position="26"/>
    </location>
</feature>
<feature type="transmembrane region" description="Helical" evidence="7">
    <location>
        <begin position="78"/>
        <end position="99"/>
    </location>
</feature>
<dbReference type="GO" id="GO:0005886">
    <property type="term" value="C:plasma membrane"/>
    <property type="evidence" value="ECO:0007669"/>
    <property type="project" value="UniProtKB-SubCell"/>
</dbReference>
<keyword evidence="3" id="KW-1003">Cell membrane</keyword>
<dbReference type="EMBL" id="LKAJ01000007">
    <property type="protein sequence ID" value="KRG21056.1"/>
    <property type="molecule type" value="Genomic_DNA"/>
</dbReference>
<dbReference type="AlphaFoldDB" id="A0A0Q9YKC8"/>
<name>A0A0Q9YKC8_9GAMM</name>
<evidence type="ECO:0000256" key="1">
    <source>
        <dbReference type="ARBA" id="ARBA00004651"/>
    </source>
</evidence>
<dbReference type="GO" id="GO:0016682">
    <property type="term" value="F:oxidoreductase activity, acting on diphenols and related substances as donors, oxygen as acceptor"/>
    <property type="evidence" value="ECO:0007669"/>
    <property type="project" value="TreeGrafter"/>
</dbReference>
<feature type="transmembrane region" description="Helical" evidence="7">
    <location>
        <begin position="119"/>
        <end position="141"/>
    </location>
</feature>
<comment type="similarity">
    <text evidence="2">Belongs to the cytochrome ubiquinol oxidase subunit 2 family.</text>
</comment>
<dbReference type="RefSeq" id="WP_075066596.1">
    <property type="nucleotide sequence ID" value="NZ_LKAJ02000001.1"/>
</dbReference>
<evidence type="ECO:0000256" key="3">
    <source>
        <dbReference type="ARBA" id="ARBA00022475"/>
    </source>
</evidence>
<comment type="subcellular location">
    <subcellularLocation>
        <location evidence="1">Cell membrane</location>
        <topology evidence="1">Multi-pass membrane protein</topology>
    </subcellularLocation>
</comment>
<evidence type="ECO:0000256" key="4">
    <source>
        <dbReference type="ARBA" id="ARBA00022692"/>
    </source>
</evidence>
<feature type="transmembrane region" description="Helical" evidence="7">
    <location>
        <begin position="195"/>
        <end position="219"/>
    </location>
</feature>
<keyword evidence="5 7" id="KW-1133">Transmembrane helix</keyword>
<dbReference type="NCBIfam" id="TIGR00203">
    <property type="entry name" value="cydB"/>
    <property type="match status" value="1"/>
</dbReference>
<dbReference type="GO" id="GO:0070069">
    <property type="term" value="C:cytochrome complex"/>
    <property type="evidence" value="ECO:0007669"/>
    <property type="project" value="TreeGrafter"/>
</dbReference>
<dbReference type="InterPro" id="IPR003317">
    <property type="entry name" value="Cyt-d_oxidase_su2"/>
</dbReference>
<dbReference type="STRING" id="295108.HT99x_01976"/>
<evidence type="ECO:0000313" key="8">
    <source>
        <dbReference type="EMBL" id="KRG21056.1"/>
    </source>
</evidence>
<evidence type="ECO:0000256" key="5">
    <source>
        <dbReference type="ARBA" id="ARBA00022989"/>
    </source>
</evidence>
<reference evidence="8" key="1">
    <citation type="submission" date="2015-09" db="EMBL/GenBank/DDBJ databases">
        <title>Draft Genome Sequences of Two Novel Amoeba-resistant Intranuclear Bacteria, Candidatus Berkiella cookevillensis and Candidatus Berkiella aquae.</title>
        <authorList>
            <person name="Mehari Y.T."/>
            <person name="Arivett B.A."/>
            <person name="Farone A.L."/>
            <person name="Gunderson J.H."/>
            <person name="Farone M.B."/>
        </authorList>
    </citation>
    <scope>NUCLEOTIDE SEQUENCE [LARGE SCALE GENOMIC DNA]</scope>
    <source>
        <strain evidence="8">HT99</strain>
    </source>
</reference>